<evidence type="ECO:0000259" key="1">
    <source>
        <dbReference type="Pfam" id="PF07883"/>
    </source>
</evidence>
<dbReference type="EMBL" id="PYGE01000010">
    <property type="protein sequence ID" value="PSL02350.1"/>
    <property type="molecule type" value="Genomic_DNA"/>
</dbReference>
<dbReference type="CDD" id="cd02209">
    <property type="entry name" value="cupin_XRE_C"/>
    <property type="match status" value="1"/>
</dbReference>
<dbReference type="SUPFAM" id="SSF51182">
    <property type="entry name" value="RmlC-like cupins"/>
    <property type="match status" value="1"/>
</dbReference>
<dbReference type="Proteomes" id="UP000243528">
    <property type="component" value="Unassembled WGS sequence"/>
</dbReference>
<reference evidence="2 3" key="1">
    <citation type="submission" date="2018-03" db="EMBL/GenBank/DDBJ databases">
        <title>Genomic Encyclopedia of Archaeal and Bacterial Type Strains, Phase II (KMG-II): from individual species to whole genera.</title>
        <authorList>
            <person name="Goeker M."/>
        </authorList>
    </citation>
    <scope>NUCLEOTIDE SEQUENCE [LARGE SCALE GENOMIC DNA]</scope>
    <source>
        <strain evidence="2 3">DSM 45211</strain>
    </source>
</reference>
<comment type="caution">
    <text evidence="2">The sequence shown here is derived from an EMBL/GenBank/DDBJ whole genome shotgun (WGS) entry which is preliminary data.</text>
</comment>
<proteinExistence type="predicted"/>
<accession>A0A2P8DYR0</accession>
<organism evidence="2 3">
    <name type="scientific">Haloactinopolyspora alba</name>
    <dbReference type="NCBI Taxonomy" id="648780"/>
    <lineage>
        <taxon>Bacteria</taxon>
        <taxon>Bacillati</taxon>
        <taxon>Actinomycetota</taxon>
        <taxon>Actinomycetes</taxon>
        <taxon>Jiangellales</taxon>
        <taxon>Jiangellaceae</taxon>
        <taxon>Haloactinopolyspora</taxon>
    </lineage>
</organism>
<dbReference type="InterPro" id="IPR011051">
    <property type="entry name" value="RmlC_Cupin_sf"/>
</dbReference>
<feature type="domain" description="Cupin type-2" evidence="1">
    <location>
        <begin position="18"/>
        <end position="71"/>
    </location>
</feature>
<dbReference type="InterPro" id="IPR014710">
    <property type="entry name" value="RmlC-like_jellyroll"/>
</dbReference>
<evidence type="ECO:0000313" key="2">
    <source>
        <dbReference type="EMBL" id="PSL02350.1"/>
    </source>
</evidence>
<gene>
    <name evidence="2" type="ORF">CLV30_1103</name>
</gene>
<sequence length="89" mass="9892">MIIPARPDPLEPTPQTYEGQEWLYVLNGRLRLVLGERDLTLSAGEVAEFDTSAPHWLGSADGGAVELLVLYGQQGIRAHVRADPRRPWT</sequence>
<dbReference type="Gene3D" id="2.60.120.10">
    <property type="entry name" value="Jelly Rolls"/>
    <property type="match status" value="1"/>
</dbReference>
<dbReference type="AlphaFoldDB" id="A0A2P8DYR0"/>
<name>A0A2P8DYR0_9ACTN</name>
<evidence type="ECO:0000313" key="3">
    <source>
        <dbReference type="Proteomes" id="UP000243528"/>
    </source>
</evidence>
<protein>
    <submittedName>
        <fullName evidence="2">Cupin domain-containing protein</fullName>
    </submittedName>
</protein>
<keyword evidence="3" id="KW-1185">Reference proteome</keyword>
<dbReference type="Pfam" id="PF07883">
    <property type="entry name" value="Cupin_2"/>
    <property type="match status" value="1"/>
</dbReference>
<dbReference type="InterPro" id="IPR013096">
    <property type="entry name" value="Cupin_2"/>
</dbReference>